<dbReference type="InterPro" id="IPR001245">
    <property type="entry name" value="Ser-Thr/Tyr_kinase_cat_dom"/>
</dbReference>
<dbReference type="Proteomes" id="UP000663843">
    <property type="component" value="Unassembled WGS sequence"/>
</dbReference>
<dbReference type="Pfam" id="PF07714">
    <property type="entry name" value="PK_Tyr_Ser-Thr"/>
    <property type="match status" value="1"/>
</dbReference>
<dbReference type="PRINTS" id="PR00109">
    <property type="entry name" value="TYRKINASE"/>
</dbReference>
<dbReference type="InterPro" id="IPR008271">
    <property type="entry name" value="Ser/Thr_kinase_AS"/>
</dbReference>
<dbReference type="Gene3D" id="2.30.29.30">
    <property type="entry name" value="Pleckstrin-homology domain (PH domain)/Phosphotyrosine-binding domain (PTB)"/>
    <property type="match status" value="1"/>
</dbReference>
<dbReference type="Gene3D" id="1.10.510.10">
    <property type="entry name" value="Transferase(Phosphotransferase) domain 1"/>
    <property type="match status" value="1"/>
</dbReference>
<dbReference type="PROSITE" id="PS50011">
    <property type="entry name" value="PROTEIN_KINASE_DOM"/>
    <property type="match status" value="1"/>
</dbReference>
<evidence type="ECO:0000256" key="1">
    <source>
        <dbReference type="SAM" id="MobiDB-lite"/>
    </source>
</evidence>
<dbReference type="InterPro" id="IPR011993">
    <property type="entry name" value="PH-like_dom_sf"/>
</dbReference>
<dbReference type="InterPro" id="IPR004182">
    <property type="entry name" value="GRAM"/>
</dbReference>
<organism evidence="3 4">
    <name type="scientific">Rhizoctonia solani</name>
    <dbReference type="NCBI Taxonomy" id="456999"/>
    <lineage>
        <taxon>Eukaryota</taxon>
        <taxon>Fungi</taxon>
        <taxon>Dikarya</taxon>
        <taxon>Basidiomycota</taxon>
        <taxon>Agaricomycotina</taxon>
        <taxon>Agaricomycetes</taxon>
        <taxon>Cantharellales</taxon>
        <taxon>Ceratobasidiaceae</taxon>
        <taxon>Rhizoctonia</taxon>
    </lineage>
</organism>
<gene>
    <name evidence="3" type="ORF">RDB_LOCUS118606</name>
</gene>
<dbReference type="Pfam" id="PF02893">
    <property type="entry name" value="GRAM"/>
    <property type="match status" value="1"/>
</dbReference>
<dbReference type="InterPro" id="IPR000719">
    <property type="entry name" value="Prot_kinase_dom"/>
</dbReference>
<evidence type="ECO:0000313" key="3">
    <source>
        <dbReference type="EMBL" id="CAE6481291.1"/>
    </source>
</evidence>
<evidence type="ECO:0000313" key="4">
    <source>
        <dbReference type="Proteomes" id="UP000663843"/>
    </source>
</evidence>
<dbReference type="PANTHER" id="PTHR44329">
    <property type="entry name" value="SERINE/THREONINE-PROTEIN KINASE TNNI3K-RELATED"/>
    <property type="match status" value="1"/>
</dbReference>
<dbReference type="InterPro" id="IPR051681">
    <property type="entry name" value="Ser/Thr_Kinases-Pseudokinases"/>
</dbReference>
<accession>A0A8H3CGR6</accession>
<dbReference type="PROSITE" id="PS00108">
    <property type="entry name" value="PROTEIN_KINASE_ST"/>
    <property type="match status" value="1"/>
</dbReference>
<dbReference type="EMBL" id="CAJMWT010003936">
    <property type="protein sequence ID" value="CAE6481291.1"/>
    <property type="molecule type" value="Genomic_DNA"/>
</dbReference>
<dbReference type="SMART" id="SM00220">
    <property type="entry name" value="S_TKc"/>
    <property type="match status" value="1"/>
</dbReference>
<dbReference type="SMART" id="SM00568">
    <property type="entry name" value="GRAM"/>
    <property type="match status" value="1"/>
</dbReference>
<feature type="domain" description="Protein kinase" evidence="2">
    <location>
        <begin position="497"/>
        <end position="764"/>
    </location>
</feature>
<name>A0A8H3CGR6_9AGAM</name>
<dbReference type="InterPro" id="IPR011009">
    <property type="entry name" value="Kinase-like_dom_sf"/>
</dbReference>
<dbReference type="AlphaFoldDB" id="A0A8H3CGR6"/>
<sequence length="772" mass="86990">MDSPPLFIGRRQEQPSSYNEPGGSPVFIGPMDSPQHRRNGNVPSNFSSPFSKISSPYSINSSPFSMITNTEVTQEDDVDSQASSFVPTRIIPRLHRPSSRMDTVISGSDSDSDTSYTDYGSLHTDSNAFHTLFPGISQSEHLFEVYECALVLWPEVLSGKLYISEKHLSFSKHFLGQVTTLMIPLCNVISVEKGTASPTSMPLPISNPVHIHTSPFDIQHKPYTFAFFLSPAVYYVIYNAWQSAHPCPSVIPTWPPNDNHESFIVDNIIPGTPNMIYNLMFTGGFLKDFLAGDLRLKDVQVSNWHPIPTQSDILERDITYTRPPIIGHDLRWFRYGATTLEQKICLKQKTHLVDFKTYTSVLTTYSSHTLYSSETLFKTRTYIMRAGVATSRLIIATLDSEGVSGMALAIDREQRDCLNLERAIRSYIAAHPLEFTPHEPVVGHSHESIVMRLTNQGVLEIVPTDVPQSPRDMAFVMYEFLVHHGCPDLMSLIDPLAFSSSAVAEGGFGDIWIGRSHGDQMKLAIKVLRFASLTSDTAKKDLKRITREIYNWSKLDHENVNKLMGVIMFRERLGMVSEWMEHGNLRQYLNRNASVDRRQLCTQIARGAAYLYSVNMVHGDLKACNILVSSTGILKITDFDYSIFPECSLAFSATSRMGGGTLRWMAPELLLDEEPQQRNLKTDIYALGMTFLETITNAHPYSECQLDHQIYRKLLCREHPKRSEEHFPDTEWGNGMWNLLLECWDFSPASRPTADAILSLLLTLESGTADTT</sequence>
<dbReference type="GO" id="GO:0005524">
    <property type="term" value="F:ATP binding"/>
    <property type="evidence" value="ECO:0007669"/>
    <property type="project" value="InterPro"/>
</dbReference>
<protein>
    <recommendedName>
        <fullName evidence="2">Protein kinase domain-containing protein</fullName>
    </recommendedName>
</protein>
<reference evidence="3" key="1">
    <citation type="submission" date="2021-01" db="EMBL/GenBank/DDBJ databases">
        <authorList>
            <person name="Kaushik A."/>
        </authorList>
    </citation>
    <scope>NUCLEOTIDE SEQUENCE</scope>
    <source>
        <strain evidence="3">AG2-2IIIB</strain>
    </source>
</reference>
<proteinExistence type="predicted"/>
<feature type="region of interest" description="Disordered" evidence="1">
    <location>
        <begin position="1"/>
        <end position="47"/>
    </location>
</feature>
<dbReference type="SUPFAM" id="SSF56112">
    <property type="entry name" value="Protein kinase-like (PK-like)"/>
    <property type="match status" value="1"/>
</dbReference>
<evidence type="ECO:0000259" key="2">
    <source>
        <dbReference type="PROSITE" id="PS50011"/>
    </source>
</evidence>
<dbReference type="GO" id="GO:0004674">
    <property type="term" value="F:protein serine/threonine kinase activity"/>
    <property type="evidence" value="ECO:0007669"/>
    <property type="project" value="TreeGrafter"/>
</dbReference>
<dbReference type="PANTHER" id="PTHR44329:SF214">
    <property type="entry name" value="PROTEIN KINASE DOMAIN-CONTAINING PROTEIN"/>
    <property type="match status" value="1"/>
</dbReference>
<comment type="caution">
    <text evidence="3">The sequence shown here is derived from an EMBL/GenBank/DDBJ whole genome shotgun (WGS) entry which is preliminary data.</text>
</comment>